<dbReference type="SUPFAM" id="SSF69279">
    <property type="entry name" value="Phage tail proteins"/>
    <property type="match status" value="2"/>
</dbReference>
<dbReference type="Gene3D" id="4.10.220.110">
    <property type="match status" value="1"/>
</dbReference>
<feature type="domain" description="Putative type VI secretion system Rhs element associated Vgr" evidence="2">
    <location>
        <begin position="502"/>
        <end position="594"/>
    </location>
</feature>
<dbReference type="EMBL" id="CP014579">
    <property type="protein sequence ID" value="ANB77432.1"/>
    <property type="molecule type" value="Genomic_DNA"/>
</dbReference>
<dbReference type="Pfam" id="PF05954">
    <property type="entry name" value="Phage_GPD"/>
    <property type="match status" value="1"/>
</dbReference>
<reference evidence="3 4" key="1">
    <citation type="journal article" date="2016" name="Gene">
        <title>PacBio SMRT assembly of a complex multi-replicon genome reveals chlorocatechol degradative operon in a region of genome plasticity.</title>
        <authorList>
            <person name="Ricker N."/>
            <person name="Shen S.Y."/>
            <person name="Goordial J."/>
            <person name="Jin S."/>
            <person name="Fulthorpe R.R."/>
        </authorList>
    </citation>
    <scope>NUCLEOTIDE SEQUENCE [LARGE SCALE GENOMIC DNA]</scope>
    <source>
        <strain evidence="3 4">OLGA172</strain>
    </source>
</reference>
<feature type="domain" description="DUF2345" evidence="1">
    <location>
        <begin position="614"/>
        <end position="761"/>
    </location>
</feature>
<protein>
    <submittedName>
        <fullName evidence="3">Type IV secretion protein Rhs</fullName>
    </submittedName>
</protein>
<dbReference type="Proteomes" id="UP000076852">
    <property type="component" value="Chromosome 2"/>
</dbReference>
<dbReference type="InterPro" id="IPR006533">
    <property type="entry name" value="T6SS_Vgr_RhsGE"/>
</dbReference>
<dbReference type="Gene3D" id="3.55.50.10">
    <property type="entry name" value="Baseplate protein-like domains"/>
    <property type="match status" value="1"/>
</dbReference>
<dbReference type="SUPFAM" id="SSF69255">
    <property type="entry name" value="gp5 N-terminal domain-like"/>
    <property type="match status" value="1"/>
</dbReference>
<dbReference type="Pfam" id="PF13296">
    <property type="entry name" value="T6SS_Vgr"/>
    <property type="match status" value="1"/>
</dbReference>
<evidence type="ECO:0000313" key="4">
    <source>
        <dbReference type="Proteomes" id="UP000076852"/>
    </source>
</evidence>
<gene>
    <name evidence="3" type="ORF">AYM40_22615</name>
</gene>
<dbReference type="AlphaFoldDB" id="A0A160FW64"/>
<accession>A0A160FW64</accession>
<dbReference type="KEGG" id="buz:AYM40_22615"/>
<keyword evidence="4" id="KW-1185">Reference proteome</keyword>
<dbReference type="STRING" id="1804984.AYM40_22615"/>
<dbReference type="Gene3D" id="2.40.50.230">
    <property type="entry name" value="Gp5 N-terminal domain"/>
    <property type="match status" value="1"/>
</dbReference>
<dbReference type="RefSeq" id="WP_063500628.1">
    <property type="nucleotide sequence ID" value="NZ_CP014579.1"/>
</dbReference>
<evidence type="ECO:0000259" key="2">
    <source>
        <dbReference type="Pfam" id="PF13296"/>
    </source>
</evidence>
<dbReference type="Pfam" id="PF10106">
    <property type="entry name" value="DUF2345"/>
    <property type="match status" value="1"/>
</dbReference>
<sequence>MRTINDVLQHPGARLTQHLRLSIATFDPRLDVLEFRLEEAFNETYVADLTVTSVEKSIDGASCVGRRSTFTIDERAAIPSLPGLLDPVVNPARTVNGVVTQWERVNTSRDEATYKLRIEPRVALFRQVVDSGIFLDKTLKELITESIIDRQLIQSFDVEFELEGVEERFEQAVMYEETVWDFVSRHCRRAGLFWYFKQGRKGDGPQRDTIVFGNSPRGYVRALEVPLMPVSGLSGNWHEAVLSISPIRKLVPAVVELREHNYRTPVAPLKAESYVAHDDCSVYGSVNRSTEHHHTAEIGQMLADARRDELIARQTTFKGTSNVIGMMPGMVVRLTNHAMPEAEYGFVITKLITTGSRTQPVINQFEATPSHLTYRPEYILEKHWRWVGGTLIATIESGDDEPYAWLDEYGRYRVLPHFLRRTGTRGMNTMPLRLMRPSVSYQGGFHSPLLPGTEVRLEGTNGDVDRLYISGALHDYAHPDIVHGKAGWYSRAVWRSPLNGAKIRFEDLKGHEGVKVATVYMKSSVSLGYLVDSQKQKRGEGFEINTQGWGTMHAPKGLFLSADALSSPNAPQLEMQAALRELQSALSRVTALVDATTQAKAAPADKATQASLKDALDQLKDAGLIASAPGGIALVTPSSVQQAAGENVMLAAGRHVDVSAVKRFTLAAGDLISLCAHKLGLKIFAAKGKVEIQAQSDALDLLADQQLRVASASQDVLVSGKTKAVMASGGAAITIENGNVVFHCQGEFRVKAESFTFEGPASMNAPLPALPKSDFKATDFYNMSR</sequence>
<proteinExistence type="predicted"/>
<dbReference type="NCBIfam" id="TIGR01646">
    <property type="entry name" value="vgr_GE"/>
    <property type="match status" value="1"/>
</dbReference>
<dbReference type="OrthoDB" id="8590234at2"/>
<evidence type="ECO:0000259" key="1">
    <source>
        <dbReference type="Pfam" id="PF10106"/>
    </source>
</evidence>
<dbReference type="InterPro" id="IPR018769">
    <property type="entry name" value="VgrG2_DUF2345"/>
</dbReference>
<dbReference type="InterPro" id="IPR028244">
    <property type="entry name" value="T6SS_Rhs_Vgr_dom"/>
</dbReference>
<evidence type="ECO:0000313" key="3">
    <source>
        <dbReference type="EMBL" id="ANB77432.1"/>
    </source>
</evidence>
<dbReference type="Gene3D" id="2.30.110.50">
    <property type="match status" value="1"/>
</dbReference>
<organism evidence="3 4">
    <name type="scientific">Paraburkholderia phytofirmans OLGA172</name>
    <dbReference type="NCBI Taxonomy" id="1417228"/>
    <lineage>
        <taxon>Bacteria</taxon>
        <taxon>Pseudomonadati</taxon>
        <taxon>Pseudomonadota</taxon>
        <taxon>Betaproteobacteria</taxon>
        <taxon>Burkholderiales</taxon>
        <taxon>Burkholderiaceae</taxon>
        <taxon>Paraburkholderia</taxon>
    </lineage>
</organism>
<dbReference type="InterPro" id="IPR037026">
    <property type="entry name" value="Vgr_OB-fold_dom_sf"/>
</dbReference>
<name>A0A160FW64_9BURK</name>